<dbReference type="GeneID" id="92758793"/>
<name>A0A7T4EGB2_9CORY</name>
<dbReference type="AlphaFoldDB" id="A0A7T4EGB2"/>
<dbReference type="OrthoDB" id="5517693at2"/>
<evidence type="ECO:0000313" key="2">
    <source>
        <dbReference type="Proteomes" id="UP000596145"/>
    </source>
</evidence>
<reference evidence="1 2" key="1">
    <citation type="submission" date="2020-12" db="EMBL/GenBank/DDBJ databases">
        <title>FDA dAtabase for Regulatory Grade micrObial Sequences (FDA-ARGOS): Supporting development and validation of Infectious Disease Dx tests.</title>
        <authorList>
            <person name="Sproer C."/>
            <person name="Gronow S."/>
            <person name="Severitt S."/>
            <person name="Schroder I."/>
            <person name="Tallon L."/>
            <person name="Sadzewicz L."/>
            <person name="Zhao X."/>
            <person name="Boylan J."/>
            <person name="Ott S."/>
            <person name="Bowen H."/>
            <person name="Vavikolanu K."/>
            <person name="Mehta A."/>
            <person name="Aluvathingal J."/>
            <person name="Nadendla S."/>
            <person name="Lowell S."/>
            <person name="Myers T."/>
            <person name="Yan Y."/>
            <person name="Sichtig H."/>
        </authorList>
    </citation>
    <scope>NUCLEOTIDE SEQUENCE [LARGE SCALE GENOMIC DNA]</scope>
    <source>
        <strain evidence="1 2">FDAARGOS_1053</strain>
    </source>
</reference>
<dbReference type="RefSeq" id="WP_084037243.1">
    <property type="nucleotide sequence ID" value="NZ_CP066007.1"/>
</dbReference>
<accession>A0A7T4EGB2</accession>
<evidence type="ECO:0008006" key="3">
    <source>
        <dbReference type="Google" id="ProtNLM"/>
    </source>
</evidence>
<protein>
    <recommendedName>
        <fullName evidence="3">Transcriptional regulator, AbiEi antitoxin, Type IV TA system</fullName>
    </recommendedName>
</protein>
<dbReference type="Proteomes" id="UP000596145">
    <property type="component" value="Chromosome"/>
</dbReference>
<evidence type="ECO:0000313" key="1">
    <source>
        <dbReference type="EMBL" id="QQB46841.1"/>
    </source>
</evidence>
<dbReference type="EMBL" id="CP066007">
    <property type="protein sequence ID" value="QQB46841.1"/>
    <property type="molecule type" value="Genomic_DNA"/>
</dbReference>
<sequence length="313" mass="35912">MKMGEHVILTRGLSARQREEIQRDLNDGFLLQLARGVYVPKYFFQEQNSWDQYVLRTLALGLEGRVLAGRAAAVMHGMPTKTWMSNDVDIVGEGRKRPGINKRRLPKEYLYSLTVRGQEIYFTSPADTIVDIARWYGIEDAVRCGDWAVRVRLTTLSKLRYSLKRRSGFTGAEVARTAVRLINGHSESPRESDVKSRLFEAGYPSPIQQPIILDAFRRRIGRVDFLFPQTSIVLEYDGRGKTRGDYGQPPKRSIQGEHSRQRLLRAEHLDVIRIDANANWAKNLWLKELEESWAVGVPLASNKWLGGWKAWEE</sequence>
<gene>
    <name evidence="1" type="ORF">I6I10_02620</name>
</gene>
<proteinExistence type="predicted"/>
<organism evidence="1 2">
    <name type="scientific">Corynebacterium glucuronolyticum</name>
    <dbReference type="NCBI Taxonomy" id="39791"/>
    <lineage>
        <taxon>Bacteria</taxon>
        <taxon>Bacillati</taxon>
        <taxon>Actinomycetota</taxon>
        <taxon>Actinomycetes</taxon>
        <taxon>Mycobacteriales</taxon>
        <taxon>Corynebacteriaceae</taxon>
        <taxon>Corynebacterium</taxon>
    </lineage>
</organism>